<feature type="domain" description="Ferritin/DPS" evidence="3">
    <location>
        <begin position="18"/>
        <end position="157"/>
    </location>
</feature>
<dbReference type="PANTHER" id="PTHR42932:SF3">
    <property type="entry name" value="DNA PROTECTION DURING STARVATION PROTEIN"/>
    <property type="match status" value="1"/>
</dbReference>
<organism evidence="4 5">
    <name type="scientific">Rhodovibrio salinarum</name>
    <dbReference type="NCBI Taxonomy" id="1087"/>
    <lineage>
        <taxon>Bacteria</taxon>
        <taxon>Pseudomonadati</taxon>
        <taxon>Pseudomonadota</taxon>
        <taxon>Alphaproteobacteria</taxon>
        <taxon>Rhodospirillales</taxon>
        <taxon>Rhodovibrionaceae</taxon>
        <taxon>Rhodovibrio</taxon>
    </lineage>
</organism>
<dbReference type="InterPro" id="IPR012347">
    <property type="entry name" value="Ferritin-like"/>
</dbReference>
<keyword evidence="5" id="KW-1185">Reference proteome</keyword>
<dbReference type="GO" id="GO:0008199">
    <property type="term" value="F:ferric iron binding"/>
    <property type="evidence" value="ECO:0007669"/>
    <property type="project" value="InterPro"/>
</dbReference>
<dbReference type="Gene3D" id="1.20.1260.10">
    <property type="match status" value="1"/>
</dbReference>
<protein>
    <submittedName>
        <fullName evidence="4">DNA starvation/stationary phase protection protein</fullName>
    </submittedName>
</protein>
<dbReference type="PIRSF" id="PIRSF005900">
    <property type="entry name" value="Dps"/>
    <property type="match status" value="1"/>
</dbReference>
<dbReference type="GO" id="GO:0016722">
    <property type="term" value="F:oxidoreductase activity, acting on metal ions"/>
    <property type="evidence" value="ECO:0007669"/>
    <property type="project" value="InterPro"/>
</dbReference>
<evidence type="ECO:0000256" key="1">
    <source>
        <dbReference type="ARBA" id="ARBA00009497"/>
    </source>
</evidence>
<gene>
    <name evidence="4" type="ORF">CKO21_17115</name>
</gene>
<comment type="similarity">
    <text evidence="1 2">Belongs to the Dps family.</text>
</comment>
<dbReference type="RefSeq" id="WP_027287716.1">
    <property type="nucleotide sequence ID" value="NZ_NRRE01000032.1"/>
</dbReference>
<dbReference type="AlphaFoldDB" id="A0A934V200"/>
<reference evidence="4" key="2">
    <citation type="journal article" date="2020" name="Microorganisms">
        <title>Osmotic Adaptation and Compatible Solute Biosynthesis of Phototrophic Bacteria as Revealed from Genome Analyses.</title>
        <authorList>
            <person name="Imhoff J.F."/>
            <person name="Rahn T."/>
            <person name="Kunzel S."/>
            <person name="Keller A."/>
            <person name="Neulinger S.C."/>
        </authorList>
    </citation>
    <scope>NUCLEOTIDE SEQUENCE</scope>
    <source>
        <strain evidence="4">DSM 9154</strain>
    </source>
</reference>
<dbReference type="SUPFAM" id="SSF47240">
    <property type="entry name" value="Ferritin-like"/>
    <property type="match status" value="1"/>
</dbReference>
<dbReference type="PANTHER" id="PTHR42932">
    <property type="entry name" value="GENERAL STRESS PROTEIN 20U"/>
    <property type="match status" value="1"/>
</dbReference>
<evidence type="ECO:0000313" key="5">
    <source>
        <dbReference type="Proteomes" id="UP000778970"/>
    </source>
</evidence>
<dbReference type="PROSITE" id="PS00818">
    <property type="entry name" value="DPS_1"/>
    <property type="match status" value="1"/>
</dbReference>
<comment type="caution">
    <text evidence="4">The sequence shown here is derived from an EMBL/GenBank/DDBJ whole genome shotgun (WGS) entry which is preliminary data.</text>
</comment>
<evidence type="ECO:0000313" key="4">
    <source>
        <dbReference type="EMBL" id="MBK1698965.1"/>
    </source>
</evidence>
<dbReference type="EMBL" id="NRRE01000032">
    <property type="protein sequence ID" value="MBK1698965.1"/>
    <property type="molecule type" value="Genomic_DNA"/>
</dbReference>
<dbReference type="Pfam" id="PF00210">
    <property type="entry name" value="Ferritin"/>
    <property type="match status" value="1"/>
</dbReference>
<dbReference type="Proteomes" id="UP000778970">
    <property type="component" value="Unassembled WGS sequence"/>
</dbReference>
<dbReference type="InterPro" id="IPR008331">
    <property type="entry name" value="Ferritin_DPS_dom"/>
</dbReference>
<dbReference type="InterPro" id="IPR002177">
    <property type="entry name" value="DPS_DNA-bd"/>
</dbReference>
<dbReference type="PROSITE" id="PS00819">
    <property type="entry name" value="DPS_2"/>
    <property type="match status" value="1"/>
</dbReference>
<evidence type="ECO:0000259" key="3">
    <source>
        <dbReference type="Pfam" id="PF00210"/>
    </source>
</evidence>
<evidence type="ECO:0000256" key="2">
    <source>
        <dbReference type="RuleBase" id="RU003875"/>
    </source>
</evidence>
<dbReference type="InterPro" id="IPR023188">
    <property type="entry name" value="DPS_DNA-bd_CS"/>
</dbReference>
<name>A0A934V200_9PROT</name>
<dbReference type="PRINTS" id="PR01346">
    <property type="entry name" value="HELNAPAPROT"/>
</dbReference>
<accession>A0A934V200</accession>
<sequence>MDKINSGISAEDRKRLAEGLSRALADSYTLYLKTQNYHWNVEGPHFKALHDLFEEQYTDLATAVDDIAERIRALGHRAPGSYSEFQEIGAVKEDTEQPDAMTMVRRLAEDQETVANTFRQVLKTAGEASDVATDDLLSARVRTHEKNAWMLRAHLGK</sequence>
<reference evidence="4" key="1">
    <citation type="submission" date="2017-08" db="EMBL/GenBank/DDBJ databases">
        <authorList>
            <person name="Imhoff J.F."/>
            <person name="Rahn T."/>
            <person name="Kuenzel S."/>
            <person name="Neulinger S.C."/>
        </authorList>
    </citation>
    <scope>NUCLEOTIDE SEQUENCE</scope>
    <source>
        <strain evidence="4">DSM 9154</strain>
    </source>
</reference>
<proteinExistence type="inferred from homology"/>
<dbReference type="InterPro" id="IPR009078">
    <property type="entry name" value="Ferritin-like_SF"/>
</dbReference>
<dbReference type="CDD" id="cd01043">
    <property type="entry name" value="DPS"/>
    <property type="match status" value="1"/>
</dbReference>